<sequence>MAWLEAVTNSASPALAAQAWDRAPVRIQTGESRVECSVCGLLAPKRQTAPATKTTNEPLQTVKTDHEHPFGDVDKLAGDVSAASVGLVQFDVRLASMKKIDALLSPWYADHGAAARWIQQKQHEQRLVVLASHCAFRSDICSKAALVAWAASNGHLDVIQLLHAIKPSLSTKASRAMVIAAACGQLRVLQWQHDHHAQRLSASVLLAAATHNRLQVLQWITGHDTKMVWWQAAIAAVMNEDTHAWLDSTTQQMQQSNVRVICPTCKCTILPSSVVPPTLQTTTLVAS</sequence>
<dbReference type="EMBL" id="CAADRA010006983">
    <property type="protein sequence ID" value="VFT97750.1"/>
    <property type="molecule type" value="Genomic_DNA"/>
</dbReference>
<dbReference type="SUPFAM" id="SSF140860">
    <property type="entry name" value="Pseudo ankyrin repeat-like"/>
    <property type="match status" value="1"/>
</dbReference>
<organism evidence="2 3">
    <name type="scientific">Aphanomyces stellatus</name>
    <dbReference type="NCBI Taxonomy" id="120398"/>
    <lineage>
        <taxon>Eukaryota</taxon>
        <taxon>Sar</taxon>
        <taxon>Stramenopiles</taxon>
        <taxon>Oomycota</taxon>
        <taxon>Saprolegniomycetes</taxon>
        <taxon>Saprolegniales</taxon>
        <taxon>Verrucalvaceae</taxon>
        <taxon>Aphanomyces</taxon>
    </lineage>
</organism>
<accession>A0A485LLA0</accession>
<dbReference type="PANTHER" id="PTHR46586">
    <property type="entry name" value="ANKYRIN REPEAT-CONTAINING PROTEIN"/>
    <property type="match status" value="1"/>
</dbReference>
<dbReference type="Proteomes" id="UP000332933">
    <property type="component" value="Unassembled WGS sequence"/>
</dbReference>
<proteinExistence type="predicted"/>
<dbReference type="PANTHER" id="PTHR46586:SF3">
    <property type="entry name" value="ANKYRIN REPEAT-CONTAINING PROTEIN"/>
    <property type="match status" value="1"/>
</dbReference>
<name>A0A485LLA0_9STRA</name>
<gene>
    <name evidence="2" type="primary">Aste57867_21076</name>
    <name evidence="1" type="ORF">As57867_021008</name>
    <name evidence="2" type="ORF">ASTE57867_21076</name>
</gene>
<evidence type="ECO:0000313" key="1">
    <source>
        <dbReference type="EMBL" id="KAF0687105.1"/>
    </source>
</evidence>
<reference evidence="1" key="2">
    <citation type="submission" date="2019-06" db="EMBL/GenBank/DDBJ databases">
        <title>Genomics analysis of Aphanomyces spp. identifies a new class of oomycete effector associated with host adaptation.</title>
        <authorList>
            <person name="Gaulin E."/>
        </authorList>
    </citation>
    <scope>NUCLEOTIDE SEQUENCE</scope>
    <source>
        <strain evidence="1">CBS 578.67</strain>
    </source>
</reference>
<dbReference type="InterPro" id="IPR036770">
    <property type="entry name" value="Ankyrin_rpt-contain_sf"/>
</dbReference>
<protein>
    <submittedName>
        <fullName evidence="2">Aste57867_21076 protein</fullName>
    </submittedName>
</protein>
<dbReference type="Gene3D" id="1.25.40.20">
    <property type="entry name" value="Ankyrin repeat-containing domain"/>
    <property type="match status" value="1"/>
</dbReference>
<dbReference type="AlphaFoldDB" id="A0A485LLA0"/>
<keyword evidence="3" id="KW-1185">Reference proteome</keyword>
<dbReference type="OrthoDB" id="73092at2759"/>
<reference evidence="2 3" key="1">
    <citation type="submission" date="2019-03" db="EMBL/GenBank/DDBJ databases">
        <authorList>
            <person name="Gaulin E."/>
            <person name="Dumas B."/>
        </authorList>
    </citation>
    <scope>NUCLEOTIDE SEQUENCE [LARGE SCALE GENOMIC DNA]</scope>
    <source>
        <strain evidence="2">CBS 568.67</strain>
    </source>
</reference>
<dbReference type="InterPro" id="IPR052050">
    <property type="entry name" value="SecEffector_AnkRepeat"/>
</dbReference>
<evidence type="ECO:0000313" key="3">
    <source>
        <dbReference type="Proteomes" id="UP000332933"/>
    </source>
</evidence>
<dbReference type="EMBL" id="VJMH01006957">
    <property type="protein sequence ID" value="KAF0687105.1"/>
    <property type="molecule type" value="Genomic_DNA"/>
</dbReference>
<evidence type="ECO:0000313" key="2">
    <source>
        <dbReference type="EMBL" id="VFT97750.1"/>
    </source>
</evidence>